<dbReference type="EMBL" id="BARW01030163">
    <property type="protein sequence ID" value="GAJ03536.1"/>
    <property type="molecule type" value="Genomic_DNA"/>
</dbReference>
<proteinExistence type="predicted"/>
<name>X1UUJ2_9ZZZZ</name>
<protein>
    <submittedName>
        <fullName evidence="1">Uncharacterized protein</fullName>
    </submittedName>
</protein>
<feature type="non-terminal residue" evidence="1">
    <location>
        <position position="1"/>
    </location>
</feature>
<reference evidence="1" key="1">
    <citation type="journal article" date="2014" name="Front. Microbiol.">
        <title>High frequency of phylogenetically diverse reductive dehalogenase-homologous genes in deep subseafloor sedimentary metagenomes.</title>
        <authorList>
            <person name="Kawai M."/>
            <person name="Futagami T."/>
            <person name="Toyoda A."/>
            <person name="Takaki Y."/>
            <person name="Nishi S."/>
            <person name="Hori S."/>
            <person name="Arai W."/>
            <person name="Tsubouchi T."/>
            <person name="Morono Y."/>
            <person name="Uchiyama I."/>
            <person name="Ito T."/>
            <person name="Fujiyama A."/>
            <person name="Inagaki F."/>
            <person name="Takami H."/>
        </authorList>
    </citation>
    <scope>NUCLEOTIDE SEQUENCE</scope>
    <source>
        <strain evidence="1">Expedition CK06-06</strain>
    </source>
</reference>
<evidence type="ECO:0000313" key="1">
    <source>
        <dbReference type="EMBL" id="GAJ03536.1"/>
    </source>
</evidence>
<sequence length="163" mass="19025">APLFSSLGLRDDQVIELVDFYHAVEHLAKVADLRRGWTKTQRRQWIRKQRKRLLKGQVDRVVQAVDELCTGRMSKKVRTERNYFHNNTTRMNYRQMHLEQLPLGSGAMESAIRRVINLRLKGAGVFWHEDSANALLMLRSYYKAGRTQDIARLAFMPTIKEVA</sequence>
<organism evidence="1">
    <name type="scientific">marine sediment metagenome</name>
    <dbReference type="NCBI Taxonomy" id="412755"/>
    <lineage>
        <taxon>unclassified sequences</taxon>
        <taxon>metagenomes</taxon>
        <taxon>ecological metagenomes</taxon>
    </lineage>
</organism>
<comment type="caution">
    <text evidence="1">The sequence shown here is derived from an EMBL/GenBank/DDBJ whole genome shotgun (WGS) entry which is preliminary data.</text>
</comment>
<dbReference type="AlphaFoldDB" id="X1UUJ2"/>
<accession>X1UUJ2</accession>
<gene>
    <name evidence="1" type="ORF">S12H4_48291</name>
</gene>